<evidence type="ECO:0000256" key="4">
    <source>
        <dbReference type="PROSITE-ProRule" id="PRU00175"/>
    </source>
</evidence>
<dbReference type="EMBL" id="JAXCGZ010013334">
    <property type="protein sequence ID" value="KAK7072805.1"/>
    <property type="molecule type" value="Genomic_DNA"/>
</dbReference>
<evidence type="ECO:0000256" key="3">
    <source>
        <dbReference type="ARBA" id="ARBA00022833"/>
    </source>
</evidence>
<dbReference type="Proteomes" id="UP001381693">
    <property type="component" value="Unassembled WGS sequence"/>
</dbReference>
<dbReference type="GO" id="GO:0008270">
    <property type="term" value="F:zinc ion binding"/>
    <property type="evidence" value="ECO:0007669"/>
    <property type="project" value="UniProtKB-KW"/>
</dbReference>
<dbReference type="SUPFAM" id="SSF57850">
    <property type="entry name" value="RING/U-box"/>
    <property type="match status" value="1"/>
</dbReference>
<keyword evidence="3" id="KW-0862">Zinc</keyword>
<dbReference type="Gene3D" id="2.40.100.10">
    <property type="entry name" value="Cyclophilin-like"/>
    <property type="match status" value="1"/>
</dbReference>
<sequence>MEISSAVCKSCEEPYSTRRIPRILDCGHCLCTACINCTIKSSKKCPVCNSIVAAFSTSSFPVDESVVNIIKTVENNMNGEDNSPRLQIQLDEMPTRKTADLLFSEMNENGESPQVENVLSGTYDTLSSWVNGNGKSAKLEGISSRSEPLLSLKSSENGKDVRLGEIPSKTIDLLFSEPNESGKDILLGEISPIAVDLLSSGVNDSREAVQLEEICHRTDDLLFLSRSENGETYGDSGGLKSRRADVIINRSPYKDANQVSTAEAISVSVDFVSASYFKEKAVQQYSRHREYCLADNYQKTLSSQRGHCQRKNDRELSAQRNKLLVGVSEEPLQIIFNHASTSSRGNRADNVSDFYDRYADTRLIKRSNIPRVITRSPEMTHVERECVGRCPQHDRPISFMCMPCNMWGCKSCPIHPEGNDQCFLLDPLVALRTFKLIFSYDVSAYTENVERVKKSLEREMSSIDTITSFYKNKAAIIRAELESIENNIEEIRTYAEIPINSNTELCTSLQELKNSYRHSRDSYSYTETVHTMEVLRNCQKLLEKYPMSNVGIPLIPNIRLNKLQDIIGLLEAGAPLYGIQEGNGGKRFSQLTLCEDQLLLHCLREDVHPNEGVALLPISYTVLREMVPEVNTTLFMDIGWAGERRGRVFVRIFGNNPRGRQAIYLCSGEKRKSYRNTIFYHKTEYSSWMSSHTQEILYGGDYENNDGTGGKAIVEDITNGGVYKHSEAAGLMAGYPSHEYWRAGAFHFYTYGDWRKYTETGFGTVTEGLEILRTAAKQDPVSTSYICDSGLVIPVQSL</sequence>
<keyword evidence="7" id="KW-1185">Reference proteome</keyword>
<dbReference type="InterPro" id="IPR001841">
    <property type="entry name" value="Znf_RING"/>
</dbReference>
<dbReference type="InterPro" id="IPR052667">
    <property type="entry name" value="E3_ubiquitin-ligase_RING"/>
</dbReference>
<proteinExistence type="predicted"/>
<keyword evidence="2 4" id="KW-0863">Zinc-finger</keyword>
<dbReference type="InterPro" id="IPR017907">
    <property type="entry name" value="Znf_RING_CS"/>
</dbReference>
<evidence type="ECO:0000313" key="6">
    <source>
        <dbReference type="EMBL" id="KAK7072805.1"/>
    </source>
</evidence>
<protein>
    <recommendedName>
        <fullName evidence="5">RING-type domain-containing protein</fullName>
    </recommendedName>
</protein>
<keyword evidence="1" id="KW-0479">Metal-binding</keyword>
<evidence type="ECO:0000256" key="2">
    <source>
        <dbReference type="ARBA" id="ARBA00022771"/>
    </source>
</evidence>
<feature type="domain" description="RING-type" evidence="5">
    <location>
        <begin position="8"/>
        <end position="49"/>
    </location>
</feature>
<dbReference type="InterPro" id="IPR013083">
    <property type="entry name" value="Znf_RING/FYVE/PHD"/>
</dbReference>
<dbReference type="SUPFAM" id="SSF50891">
    <property type="entry name" value="Cyclophilin-like"/>
    <property type="match status" value="1"/>
</dbReference>
<comment type="caution">
    <text evidence="6">The sequence shown here is derived from an EMBL/GenBank/DDBJ whole genome shotgun (WGS) entry which is preliminary data.</text>
</comment>
<evidence type="ECO:0000259" key="5">
    <source>
        <dbReference type="PROSITE" id="PS50089"/>
    </source>
</evidence>
<evidence type="ECO:0000313" key="7">
    <source>
        <dbReference type="Proteomes" id="UP001381693"/>
    </source>
</evidence>
<dbReference type="InterPro" id="IPR029000">
    <property type="entry name" value="Cyclophilin-like_dom_sf"/>
</dbReference>
<dbReference type="SMART" id="SM00184">
    <property type="entry name" value="RING"/>
    <property type="match status" value="1"/>
</dbReference>
<organism evidence="6 7">
    <name type="scientific">Halocaridina rubra</name>
    <name type="common">Hawaiian red shrimp</name>
    <dbReference type="NCBI Taxonomy" id="373956"/>
    <lineage>
        <taxon>Eukaryota</taxon>
        <taxon>Metazoa</taxon>
        <taxon>Ecdysozoa</taxon>
        <taxon>Arthropoda</taxon>
        <taxon>Crustacea</taxon>
        <taxon>Multicrustacea</taxon>
        <taxon>Malacostraca</taxon>
        <taxon>Eumalacostraca</taxon>
        <taxon>Eucarida</taxon>
        <taxon>Decapoda</taxon>
        <taxon>Pleocyemata</taxon>
        <taxon>Caridea</taxon>
        <taxon>Atyoidea</taxon>
        <taxon>Atyidae</taxon>
        <taxon>Halocaridina</taxon>
    </lineage>
</organism>
<dbReference type="AlphaFoldDB" id="A0AAN9A576"/>
<dbReference type="Gene3D" id="3.30.40.10">
    <property type="entry name" value="Zinc/RING finger domain, C3HC4 (zinc finger)"/>
    <property type="match status" value="1"/>
</dbReference>
<evidence type="ECO:0000256" key="1">
    <source>
        <dbReference type="ARBA" id="ARBA00022723"/>
    </source>
</evidence>
<dbReference type="PANTHER" id="PTHR47156:SF10">
    <property type="entry name" value="E3 UBIQUITIN-PROTEIN LIGASE TRIM-21-RELATED"/>
    <property type="match status" value="1"/>
</dbReference>
<reference evidence="6 7" key="1">
    <citation type="submission" date="2023-11" db="EMBL/GenBank/DDBJ databases">
        <title>Halocaridina rubra genome assembly.</title>
        <authorList>
            <person name="Smith C."/>
        </authorList>
    </citation>
    <scope>NUCLEOTIDE SEQUENCE [LARGE SCALE GENOMIC DNA]</scope>
    <source>
        <strain evidence="6">EP-1</strain>
        <tissue evidence="6">Whole</tissue>
    </source>
</reference>
<dbReference type="PANTHER" id="PTHR47156">
    <property type="entry name" value="PROTEIN CBG20824"/>
    <property type="match status" value="1"/>
</dbReference>
<gene>
    <name evidence="6" type="ORF">SK128_028193</name>
</gene>
<dbReference type="PROSITE" id="PS00518">
    <property type="entry name" value="ZF_RING_1"/>
    <property type="match status" value="1"/>
</dbReference>
<dbReference type="PROSITE" id="PS50089">
    <property type="entry name" value="ZF_RING_2"/>
    <property type="match status" value="1"/>
</dbReference>
<name>A0AAN9A576_HALRR</name>
<accession>A0AAN9A576</accession>